<gene>
    <name evidence="2" type="ORF">BDKNPLJD_02060</name>
    <name evidence="1" type="ORF">LHEJCM1062_01410</name>
</gene>
<reference evidence="1" key="2">
    <citation type="submission" date="2020-07" db="EMBL/GenBank/DDBJ databases">
        <title>Draft genome sequence of Lactobacillus helveticus strain JCM 1062.</title>
        <authorList>
            <person name="Endo A."/>
            <person name="Maeno S."/>
            <person name="Kido Y."/>
        </authorList>
    </citation>
    <scope>NUCLEOTIDE SEQUENCE</scope>
    <source>
        <strain evidence="1">JCM 1062</strain>
    </source>
</reference>
<dbReference type="Proteomes" id="UP000630086">
    <property type="component" value="Unassembled WGS sequence"/>
</dbReference>
<dbReference type="AlphaFoldDB" id="A0A2X0RAL6"/>
<dbReference type="RefSeq" id="WP_023062127.1">
    <property type="nucleotide sequence ID" value="NZ_AP023028.1"/>
</dbReference>
<name>A0A2X0RAL6_LACHE</name>
<evidence type="ECO:0000313" key="1">
    <source>
        <dbReference type="EMBL" id="GFP12269.1"/>
    </source>
</evidence>
<reference evidence="2" key="1">
    <citation type="submission" date="2018-01" db="EMBL/GenBank/DDBJ databases">
        <authorList>
            <person name="Gaut B.S."/>
            <person name="Morton B.R."/>
            <person name="Clegg M.T."/>
            <person name="Duvall M.R."/>
        </authorList>
    </citation>
    <scope>NUCLEOTIDE SEQUENCE</scope>
    <source>
        <strain evidence="2">Lactobacillus helveticus</strain>
    </source>
</reference>
<organism evidence="2">
    <name type="scientific">Lactobacillus helveticus</name>
    <name type="common">Lactobacillus suntoryeus</name>
    <dbReference type="NCBI Taxonomy" id="1587"/>
    <lineage>
        <taxon>Bacteria</taxon>
        <taxon>Bacillati</taxon>
        <taxon>Bacillota</taxon>
        <taxon>Bacilli</taxon>
        <taxon>Lactobacillales</taxon>
        <taxon>Lactobacillaceae</taxon>
        <taxon>Lactobacillus</taxon>
    </lineage>
</organism>
<proteinExistence type="predicted"/>
<evidence type="ECO:0000313" key="2">
    <source>
        <dbReference type="EMBL" id="SPB26816.1"/>
    </source>
</evidence>
<protein>
    <submittedName>
        <fullName evidence="2">Uncharacterized protein</fullName>
    </submittedName>
</protein>
<accession>A0A2X0RAL6</accession>
<sequence length="41" mass="4564">MKETNLSNLSDLLEKLAAPEVKDVDLSWSTKSCNCMNGNTY</sequence>
<dbReference type="EMBL" id="BLYV01000046">
    <property type="protein sequence ID" value="GFP12269.1"/>
    <property type="molecule type" value="Genomic_DNA"/>
</dbReference>
<dbReference type="EMBL" id="OGTV01000104">
    <property type="protein sequence ID" value="SPB26816.1"/>
    <property type="molecule type" value="Genomic_DNA"/>
</dbReference>